<dbReference type="InterPro" id="IPR050582">
    <property type="entry name" value="HAD-like_SerB"/>
</dbReference>
<dbReference type="RefSeq" id="WP_045106775.1">
    <property type="nucleotide sequence ID" value="NZ_LN681225.1"/>
</dbReference>
<keyword evidence="5" id="KW-0479">Metal-binding</keyword>
<evidence type="ECO:0000256" key="7">
    <source>
        <dbReference type="ARBA" id="ARBA00022842"/>
    </source>
</evidence>
<dbReference type="NCBIfam" id="TIGR01488">
    <property type="entry name" value="HAD-SF-IB"/>
    <property type="match status" value="1"/>
</dbReference>
<accession>A0A0A8UVV7</accession>
<proteinExistence type="predicted"/>
<dbReference type="Gene3D" id="1.10.150.210">
    <property type="entry name" value="Phosphoserine phosphatase, domain 2"/>
    <property type="match status" value="1"/>
</dbReference>
<comment type="cofactor">
    <cofactor evidence="1">
        <name>Mg(2+)</name>
        <dbReference type="ChEBI" id="CHEBI:18420"/>
    </cofactor>
</comment>
<keyword evidence="6" id="KW-0378">Hydrolase</keyword>
<dbReference type="GO" id="GO:0006564">
    <property type="term" value="P:L-serine biosynthetic process"/>
    <property type="evidence" value="ECO:0007669"/>
    <property type="project" value="UniProtKB-KW"/>
</dbReference>
<dbReference type="PANTHER" id="PTHR43344">
    <property type="entry name" value="PHOSPHOSERINE PHOSPHATASE"/>
    <property type="match status" value="1"/>
</dbReference>
<evidence type="ECO:0000313" key="11">
    <source>
        <dbReference type="EMBL" id="CEK11616.1"/>
    </source>
</evidence>
<gene>
    <name evidence="11" type="ORF">LHA_2612</name>
</gene>
<dbReference type="KEGG" id="lha:LHA_2612"/>
<name>A0A0A8UVV7_LEGHA</name>
<dbReference type="OrthoDB" id="9790031at2"/>
<comment type="catalytic activity">
    <reaction evidence="10">
        <text>O-phospho-D-serine + H2O = D-serine + phosphate</text>
        <dbReference type="Rhea" id="RHEA:24873"/>
        <dbReference type="ChEBI" id="CHEBI:15377"/>
        <dbReference type="ChEBI" id="CHEBI:35247"/>
        <dbReference type="ChEBI" id="CHEBI:43474"/>
        <dbReference type="ChEBI" id="CHEBI:58680"/>
        <dbReference type="EC" id="3.1.3.3"/>
    </reaction>
</comment>
<keyword evidence="7" id="KW-0460">Magnesium</keyword>
<dbReference type="Gene3D" id="3.40.50.1000">
    <property type="entry name" value="HAD superfamily/HAD-like"/>
    <property type="match status" value="1"/>
</dbReference>
<dbReference type="STRING" id="449.LHA_2612"/>
<evidence type="ECO:0000256" key="10">
    <source>
        <dbReference type="ARBA" id="ARBA00048523"/>
    </source>
</evidence>
<dbReference type="Pfam" id="PF00702">
    <property type="entry name" value="Hydrolase"/>
    <property type="match status" value="1"/>
</dbReference>
<dbReference type="GO" id="GO:0000287">
    <property type="term" value="F:magnesium ion binding"/>
    <property type="evidence" value="ECO:0007669"/>
    <property type="project" value="TreeGrafter"/>
</dbReference>
<keyword evidence="8" id="KW-0718">Serine biosynthesis</keyword>
<dbReference type="SUPFAM" id="SSF56784">
    <property type="entry name" value="HAD-like"/>
    <property type="match status" value="1"/>
</dbReference>
<evidence type="ECO:0000256" key="1">
    <source>
        <dbReference type="ARBA" id="ARBA00001946"/>
    </source>
</evidence>
<dbReference type="EC" id="3.1.3.3" evidence="3"/>
<reference evidence="12" key="1">
    <citation type="submission" date="2014-09" db="EMBL/GenBank/DDBJ databases">
        <authorList>
            <person name="Gomez-Valero L."/>
        </authorList>
    </citation>
    <scope>NUCLEOTIDE SEQUENCE [LARGE SCALE GENOMIC DNA]</scope>
    <source>
        <strain evidence="12">ATCC35250</strain>
    </source>
</reference>
<sequence>MYENHKWQPQLAIETFFFDCDSTLSLVEGIDVLASMNDIEEEVKKITRRCMEQTGLNTNDYKTRLDLAKPTKQQVKCLGKIYYENITPGAKEVIKILKSFKKKIFILSGGIQQALQIFAKKIGVDGSNVYGVEIYFDRYGRYSGFRKNPLADKNGKRTMIQLLTKPDEKTLLIGDGMSDFEAASYVTRFVGFSGSKQNSFLRKHAEFCINHNSLFPLLPLSLTSFEAKKLTSKDRLYYEKGLADIENFIIE</sequence>
<dbReference type="GO" id="GO:0005737">
    <property type="term" value="C:cytoplasm"/>
    <property type="evidence" value="ECO:0007669"/>
    <property type="project" value="TreeGrafter"/>
</dbReference>
<evidence type="ECO:0000313" key="12">
    <source>
        <dbReference type="Proteomes" id="UP000032803"/>
    </source>
</evidence>
<keyword evidence="4" id="KW-0028">Amino-acid biosynthesis</keyword>
<dbReference type="HOGENOM" id="CLU_036368_2_1_6"/>
<comment type="catalytic activity">
    <reaction evidence="9">
        <text>O-phospho-L-serine + H2O = L-serine + phosphate</text>
        <dbReference type="Rhea" id="RHEA:21208"/>
        <dbReference type="ChEBI" id="CHEBI:15377"/>
        <dbReference type="ChEBI" id="CHEBI:33384"/>
        <dbReference type="ChEBI" id="CHEBI:43474"/>
        <dbReference type="ChEBI" id="CHEBI:57524"/>
        <dbReference type="EC" id="3.1.3.3"/>
    </reaction>
</comment>
<evidence type="ECO:0000256" key="4">
    <source>
        <dbReference type="ARBA" id="ARBA00022605"/>
    </source>
</evidence>
<evidence type="ECO:0000256" key="2">
    <source>
        <dbReference type="ARBA" id="ARBA00005135"/>
    </source>
</evidence>
<keyword evidence="12" id="KW-1185">Reference proteome</keyword>
<dbReference type="EMBL" id="LN681225">
    <property type="protein sequence ID" value="CEK11616.1"/>
    <property type="molecule type" value="Genomic_DNA"/>
</dbReference>
<protein>
    <recommendedName>
        <fullName evidence="3">phosphoserine phosphatase</fullName>
        <ecNumber evidence="3">3.1.3.3</ecNumber>
    </recommendedName>
</protein>
<evidence type="ECO:0000256" key="9">
    <source>
        <dbReference type="ARBA" id="ARBA00048138"/>
    </source>
</evidence>
<dbReference type="InterPro" id="IPR036412">
    <property type="entry name" value="HAD-like_sf"/>
</dbReference>
<dbReference type="PANTHER" id="PTHR43344:SF2">
    <property type="entry name" value="PHOSPHOSERINE PHOSPHATASE"/>
    <property type="match status" value="1"/>
</dbReference>
<dbReference type="GO" id="GO:0036424">
    <property type="term" value="F:L-phosphoserine phosphatase activity"/>
    <property type="evidence" value="ECO:0007669"/>
    <property type="project" value="TreeGrafter"/>
</dbReference>
<evidence type="ECO:0000256" key="5">
    <source>
        <dbReference type="ARBA" id="ARBA00022723"/>
    </source>
</evidence>
<organism evidence="11 12">
    <name type="scientific">Legionella hackeliae</name>
    <dbReference type="NCBI Taxonomy" id="449"/>
    <lineage>
        <taxon>Bacteria</taxon>
        <taxon>Pseudomonadati</taxon>
        <taxon>Pseudomonadota</taxon>
        <taxon>Gammaproteobacteria</taxon>
        <taxon>Legionellales</taxon>
        <taxon>Legionellaceae</taxon>
        <taxon>Legionella</taxon>
    </lineage>
</organism>
<dbReference type="Proteomes" id="UP000032803">
    <property type="component" value="Chromosome I"/>
</dbReference>
<evidence type="ECO:0000256" key="3">
    <source>
        <dbReference type="ARBA" id="ARBA00012640"/>
    </source>
</evidence>
<dbReference type="PATRIC" id="fig|449.7.peg.2575"/>
<comment type="pathway">
    <text evidence="2">Amino-acid biosynthesis; L-serine biosynthesis; L-serine from 3-phospho-D-glycerate: step 3/3.</text>
</comment>
<dbReference type="AlphaFoldDB" id="A0A0A8UVV7"/>
<dbReference type="InterPro" id="IPR023214">
    <property type="entry name" value="HAD_sf"/>
</dbReference>
<evidence type="ECO:0000256" key="6">
    <source>
        <dbReference type="ARBA" id="ARBA00022801"/>
    </source>
</evidence>
<evidence type="ECO:0000256" key="8">
    <source>
        <dbReference type="ARBA" id="ARBA00023299"/>
    </source>
</evidence>